<keyword evidence="6 11" id="KW-0067">ATP-binding</keyword>
<dbReference type="SUPFAM" id="SSF52374">
    <property type="entry name" value="Nucleotidylyl transferase"/>
    <property type="match status" value="1"/>
</dbReference>
<dbReference type="InterPro" id="IPR020058">
    <property type="entry name" value="Glu/Gln-tRNA-synth_Ib_cat-dom"/>
</dbReference>
<dbReference type="Gene3D" id="3.40.50.620">
    <property type="entry name" value="HUPs"/>
    <property type="match status" value="1"/>
</dbReference>
<dbReference type="SUPFAM" id="SSF48163">
    <property type="entry name" value="An anticodon-binding domain of class I aminoacyl-tRNA synthetases"/>
    <property type="match status" value="1"/>
</dbReference>
<dbReference type="EMBL" id="CP034458">
    <property type="protein sequence ID" value="QBM88741.1"/>
    <property type="molecule type" value="Genomic_DNA"/>
</dbReference>
<dbReference type="CDD" id="cd00808">
    <property type="entry name" value="GluRS_core"/>
    <property type="match status" value="1"/>
</dbReference>
<evidence type="ECO:0000256" key="11">
    <source>
        <dbReference type="RuleBase" id="RU363037"/>
    </source>
</evidence>
<dbReference type="FunFam" id="3.40.50.620:FF:000045">
    <property type="entry name" value="Glutamate--tRNA ligase, mitochondrial"/>
    <property type="match status" value="1"/>
</dbReference>
<protein>
    <recommendedName>
        <fullName evidence="10">Glutamate--tRNA ligase, mitochondrial</fullName>
        <ecNumber evidence="3">6.1.1.17</ecNumber>
    </recommendedName>
    <alternativeName>
        <fullName evidence="9">Glutamyl-tRNA synthetase</fullName>
    </alternativeName>
</protein>
<dbReference type="PANTHER" id="PTHR43311">
    <property type="entry name" value="GLUTAMATE--TRNA LIGASE"/>
    <property type="match status" value="1"/>
</dbReference>
<evidence type="ECO:0000256" key="9">
    <source>
        <dbReference type="ARBA" id="ARBA00030865"/>
    </source>
</evidence>
<evidence type="ECO:0000313" key="14">
    <source>
        <dbReference type="EMBL" id="QBM88741.1"/>
    </source>
</evidence>
<dbReference type="NCBIfam" id="TIGR00464">
    <property type="entry name" value="gltX_bact"/>
    <property type="match status" value="1"/>
</dbReference>
<evidence type="ECO:0000259" key="13">
    <source>
        <dbReference type="Pfam" id="PF19269"/>
    </source>
</evidence>
<keyword evidence="8 11" id="KW-0030">Aminoacyl-tRNA synthetase</keyword>
<dbReference type="PANTHER" id="PTHR43311:SF2">
    <property type="entry name" value="GLUTAMATE--TRNA LIGASE, MITOCHONDRIAL-RELATED"/>
    <property type="match status" value="1"/>
</dbReference>
<evidence type="ECO:0000256" key="10">
    <source>
        <dbReference type="ARBA" id="ARBA00072917"/>
    </source>
</evidence>
<dbReference type="InterPro" id="IPR014729">
    <property type="entry name" value="Rossmann-like_a/b/a_fold"/>
</dbReference>
<feature type="domain" description="Glutamyl/glutaminyl-tRNA synthetase class Ib catalytic" evidence="12">
    <location>
        <begin position="74"/>
        <end position="394"/>
    </location>
</feature>
<evidence type="ECO:0000256" key="3">
    <source>
        <dbReference type="ARBA" id="ARBA00012835"/>
    </source>
</evidence>
<dbReference type="AlphaFoldDB" id="A0A4P6XS29"/>
<gene>
    <name evidence="14" type="primary">MPUL0C07210</name>
    <name evidence="14" type="ORF">METSCH_C07210</name>
</gene>
<evidence type="ECO:0000259" key="12">
    <source>
        <dbReference type="Pfam" id="PF00749"/>
    </source>
</evidence>
<dbReference type="Gene3D" id="1.10.10.350">
    <property type="match status" value="1"/>
</dbReference>
<evidence type="ECO:0000256" key="8">
    <source>
        <dbReference type="ARBA" id="ARBA00023146"/>
    </source>
</evidence>
<evidence type="ECO:0000256" key="1">
    <source>
        <dbReference type="ARBA" id="ARBA00004173"/>
    </source>
</evidence>
<dbReference type="GO" id="GO:0005739">
    <property type="term" value="C:mitochondrion"/>
    <property type="evidence" value="ECO:0007669"/>
    <property type="project" value="UniProtKB-SubCell"/>
</dbReference>
<dbReference type="InterPro" id="IPR004527">
    <property type="entry name" value="Glu-tRNA-ligase_bac/mito"/>
</dbReference>
<sequence>MRRSLRLLSGLKPKLSLRGNPLLAAKSIQKEPGDEIQEKNTKKSITLEKIKTKLNAFPLLLSRKQSVHPETPARTRFAPSPTGLLHLGSLRTALYNYLLAKQTKGTFIIRLEDTDQKRLVHGAEQNLYESLRWAGLEADESPEKGGPHGPYRQSERGEIYQRYVDVLLEKNMAYKCYCSKERLLSLRESAHQLKPPTTVTYDRKCLYGEHENNSEYVVRFRSPEKYEKIEDLRHGVLDLQPQYNLVDRRYDDFVIMKLDGLPTYHFANVVDDHLMGITHVIRGEEWLTSTPKHVALYRAFGWAVPKFVHIPLLTSLEDKKLSKRHGDVSVSDFVAKGIVPQALVNFVALFGWAPPRPDMGKKVTEVMSLQEMTEKFRLDNMTKGNVKVAENKLWFFNKQHLPQCLADPEKAGPLIEQEFREFQKKTNGLFDKAYFTKCLYIAAGHLERLSDLYDVHPYFFRDVDFTQVSNPKKTTETVEILKTIIRLAKEKQITVPLEEIASQFSQYPALLIMQSLRFALTGMVPGVNIADVSTAIGYDTYMRRLEQALAHLHAQSPDASI</sequence>
<organism evidence="14 15">
    <name type="scientific">Metschnikowia aff. pulcherrima</name>
    <dbReference type="NCBI Taxonomy" id="2163413"/>
    <lineage>
        <taxon>Eukaryota</taxon>
        <taxon>Fungi</taxon>
        <taxon>Dikarya</taxon>
        <taxon>Ascomycota</taxon>
        <taxon>Saccharomycotina</taxon>
        <taxon>Pichiomycetes</taxon>
        <taxon>Metschnikowiaceae</taxon>
        <taxon>Metschnikowia</taxon>
    </lineage>
</organism>
<dbReference type="GO" id="GO:0005524">
    <property type="term" value="F:ATP binding"/>
    <property type="evidence" value="ECO:0007669"/>
    <property type="project" value="UniProtKB-KW"/>
</dbReference>
<dbReference type="GO" id="GO:0006424">
    <property type="term" value="P:glutamyl-tRNA aminoacylation"/>
    <property type="evidence" value="ECO:0007669"/>
    <property type="project" value="InterPro"/>
</dbReference>
<dbReference type="GO" id="GO:0000049">
    <property type="term" value="F:tRNA binding"/>
    <property type="evidence" value="ECO:0007669"/>
    <property type="project" value="InterPro"/>
</dbReference>
<evidence type="ECO:0000313" key="15">
    <source>
        <dbReference type="Proteomes" id="UP000292447"/>
    </source>
</evidence>
<comment type="subcellular location">
    <subcellularLocation>
        <location evidence="1">Mitochondrion</location>
    </subcellularLocation>
</comment>
<keyword evidence="5 11" id="KW-0547">Nucleotide-binding</keyword>
<dbReference type="InterPro" id="IPR033910">
    <property type="entry name" value="GluRS_core"/>
</dbReference>
<name>A0A4P6XS29_9ASCO</name>
<dbReference type="InterPro" id="IPR000924">
    <property type="entry name" value="Glu/Gln-tRNA-synth"/>
</dbReference>
<dbReference type="GO" id="GO:0008270">
    <property type="term" value="F:zinc ion binding"/>
    <property type="evidence" value="ECO:0007669"/>
    <property type="project" value="InterPro"/>
</dbReference>
<dbReference type="InterPro" id="IPR020751">
    <property type="entry name" value="aa-tRNA-synth_I_codon-bd_sub2"/>
</dbReference>
<evidence type="ECO:0000256" key="5">
    <source>
        <dbReference type="ARBA" id="ARBA00022741"/>
    </source>
</evidence>
<dbReference type="HAMAP" id="MF_00022">
    <property type="entry name" value="Glu_tRNA_synth_type1"/>
    <property type="match status" value="1"/>
</dbReference>
<keyword evidence="15" id="KW-1185">Reference proteome</keyword>
<reference evidence="15" key="1">
    <citation type="submission" date="2019-03" db="EMBL/GenBank/DDBJ databases">
        <title>Snf2 controls pulcherriminic acid biosynthesis and connects pigmentation and antifungal activity of the yeast Metschnikowia pulcherrima.</title>
        <authorList>
            <person name="Gore-Lloyd D."/>
            <person name="Sumann I."/>
            <person name="Brachmann A.O."/>
            <person name="Schneeberger K."/>
            <person name="Ortiz-Merino R.A."/>
            <person name="Moreno-Beltran M."/>
            <person name="Schlaefli M."/>
            <person name="Kirner P."/>
            <person name="Santos Kron A."/>
            <person name="Wolfe K.H."/>
            <person name="Piel J."/>
            <person name="Ahrens C.H."/>
            <person name="Henk D."/>
            <person name="Freimoser F.M."/>
        </authorList>
    </citation>
    <scope>NUCLEOTIDE SEQUENCE [LARGE SCALE GENOMIC DNA]</scope>
    <source>
        <strain evidence="15">APC 1.2</strain>
    </source>
</reference>
<dbReference type="Proteomes" id="UP000292447">
    <property type="component" value="Chromosome III"/>
</dbReference>
<dbReference type="STRING" id="2163413.A0A4P6XS29"/>
<evidence type="ECO:0000256" key="6">
    <source>
        <dbReference type="ARBA" id="ARBA00022840"/>
    </source>
</evidence>
<accession>A0A4P6XS29</accession>
<keyword evidence="7 11" id="KW-0648">Protein biosynthesis</keyword>
<dbReference type="EC" id="6.1.1.17" evidence="3"/>
<dbReference type="Pfam" id="PF00749">
    <property type="entry name" value="tRNA-synt_1c"/>
    <property type="match status" value="1"/>
</dbReference>
<dbReference type="PRINTS" id="PR00987">
    <property type="entry name" value="TRNASYNTHGLU"/>
</dbReference>
<dbReference type="InterPro" id="IPR008925">
    <property type="entry name" value="aa_tRNA-synth_I_cd-bd_sf"/>
</dbReference>
<dbReference type="Pfam" id="PF19269">
    <property type="entry name" value="Anticodon_2"/>
    <property type="match status" value="1"/>
</dbReference>
<dbReference type="InterPro" id="IPR049940">
    <property type="entry name" value="GluQ/Sye"/>
</dbReference>
<evidence type="ECO:0000256" key="2">
    <source>
        <dbReference type="ARBA" id="ARBA00007894"/>
    </source>
</evidence>
<dbReference type="InterPro" id="IPR045462">
    <property type="entry name" value="aa-tRNA-synth_I_cd-bd"/>
</dbReference>
<evidence type="ECO:0000256" key="7">
    <source>
        <dbReference type="ARBA" id="ARBA00022917"/>
    </source>
</evidence>
<dbReference type="GO" id="GO:0004818">
    <property type="term" value="F:glutamate-tRNA ligase activity"/>
    <property type="evidence" value="ECO:0007669"/>
    <property type="project" value="UniProtKB-EC"/>
</dbReference>
<comment type="similarity">
    <text evidence="2">Belongs to the class-I aminoacyl-tRNA synthetase family. Glutamate--tRNA ligase type 1 subfamily.</text>
</comment>
<proteinExistence type="inferred from homology"/>
<keyword evidence="4 11" id="KW-0436">Ligase</keyword>
<feature type="domain" description="Aminoacyl-tRNA synthetase class I anticodon-binding" evidence="13">
    <location>
        <begin position="430"/>
        <end position="549"/>
    </location>
</feature>
<evidence type="ECO:0000256" key="4">
    <source>
        <dbReference type="ARBA" id="ARBA00022598"/>
    </source>
</evidence>